<protein>
    <submittedName>
        <fullName evidence="1">Uncharacterized protein</fullName>
    </submittedName>
</protein>
<proteinExistence type="predicted"/>
<gene>
    <name evidence="1" type="ORF">LSH36_32g06009</name>
</gene>
<dbReference type="Proteomes" id="UP001208570">
    <property type="component" value="Unassembled WGS sequence"/>
</dbReference>
<comment type="caution">
    <text evidence="1">The sequence shown here is derived from an EMBL/GenBank/DDBJ whole genome shotgun (WGS) entry which is preliminary data.</text>
</comment>
<dbReference type="AlphaFoldDB" id="A0AAD9K8N4"/>
<accession>A0AAD9K8N4</accession>
<dbReference type="EMBL" id="JAODUP010000032">
    <property type="protein sequence ID" value="KAK2167044.1"/>
    <property type="molecule type" value="Genomic_DNA"/>
</dbReference>
<sequence length="56" mass="6700">MLLEVYNTWPLPKRLMFYYKQAGKAVTVKYFPPKLCDSPPKNNLPHKWENCFEQPV</sequence>
<organism evidence="1 2">
    <name type="scientific">Paralvinella palmiformis</name>
    <dbReference type="NCBI Taxonomy" id="53620"/>
    <lineage>
        <taxon>Eukaryota</taxon>
        <taxon>Metazoa</taxon>
        <taxon>Spiralia</taxon>
        <taxon>Lophotrochozoa</taxon>
        <taxon>Annelida</taxon>
        <taxon>Polychaeta</taxon>
        <taxon>Sedentaria</taxon>
        <taxon>Canalipalpata</taxon>
        <taxon>Terebellida</taxon>
        <taxon>Terebelliformia</taxon>
        <taxon>Alvinellidae</taxon>
        <taxon>Paralvinella</taxon>
    </lineage>
</organism>
<evidence type="ECO:0000313" key="1">
    <source>
        <dbReference type="EMBL" id="KAK2167044.1"/>
    </source>
</evidence>
<keyword evidence="2" id="KW-1185">Reference proteome</keyword>
<name>A0AAD9K8N4_9ANNE</name>
<reference evidence="1" key="1">
    <citation type="journal article" date="2023" name="Mol. Biol. Evol.">
        <title>Third-Generation Sequencing Reveals the Adaptive Role of the Epigenome in Three Deep-Sea Polychaetes.</title>
        <authorList>
            <person name="Perez M."/>
            <person name="Aroh O."/>
            <person name="Sun Y."/>
            <person name="Lan Y."/>
            <person name="Juniper S.K."/>
            <person name="Young C.R."/>
            <person name="Angers B."/>
            <person name="Qian P.Y."/>
        </authorList>
    </citation>
    <scope>NUCLEOTIDE SEQUENCE</scope>
    <source>
        <strain evidence="1">P08H-3</strain>
    </source>
</reference>
<evidence type="ECO:0000313" key="2">
    <source>
        <dbReference type="Proteomes" id="UP001208570"/>
    </source>
</evidence>